<dbReference type="Gene3D" id="2.60.200.20">
    <property type="match status" value="1"/>
</dbReference>
<dbReference type="InParanoid" id="M4B3B3"/>
<feature type="domain" description="FHA" evidence="2">
    <location>
        <begin position="37"/>
        <end position="88"/>
    </location>
</feature>
<dbReference type="Proteomes" id="UP000011713">
    <property type="component" value="Unassembled WGS sequence"/>
</dbReference>
<reference evidence="4" key="1">
    <citation type="journal article" date="2010" name="Science">
        <title>Signatures of adaptation to obligate biotrophy in the Hyaloperonospora arabidopsidis genome.</title>
        <authorList>
            <person name="Baxter L."/>
            <person name="Tripathy S."/>
            <person name="Ishaque N."/>
            <person name="Boot N."/>
            <person name="Cabral A."/>
            <person name="Kemen E."/>
            <person name="Thines M."/>
            <person name="Ah-Fong A."/>
            <person name="Anderson R."/>
            <person name="Badejoko W."/>
            <person name="Bittner-Eddy P."/>
            <person name="Boore J.L."/>
            <person name="Chibucos M.C."/>
            <person name="Coates M."/>
            <person name="Dehal P."/>
            <person name="Delehaunty K."/>
            <person name="Dong S."/>
            <person name="Downton P."/>
            <person name="Dumas B."/>
            <person name="Fabro G."/>
            <person name="Fronick C."/>
            <person name="Fuerstenberg S.I."/>
            <person name="Fulton L."/>
            <person name="Gaulin E."/>
            <person name="Govers F."/>
            <person name="Hughes L."/>
            <person name="Humphray S."/>
            <person name="Jiang R.H."/>
            <person name="Judelson H."/>
            <person name="Kamoun S."/>
            <person name="Kyung K."/>
            <person name="Meijer H."/>
            <person name="Minx P."/>
            <person name="Morris P."/>
            <person name="Nelson J."/>
            <person name="Phuntumart V."/>
            <person name="Qutob D."/>
            <person name="Rehmany A."/>
            <person name="Rougon-Cardoso A."/>
            <person name="Ryden P."/>
            <person name="Torto-Alalibo T."/>
            <person name="Studholme D."/>
            <person name="Wang Y."/>
            <person name="Win J."/>
            <person name="Wood J."/>
            <person name="Clifton S.W."/>
            <person name="Rogers J."/>
            <person name="Van den Ackerveken G."/>
            <person name="Jones J.D."/>
            <person name="McDowell J.M."/>
            <person name="Beynon J."/>
            <person name="Tyler B.M."/>
        </authorList>
    </citation>
    <scope>NUCLEOTIDE SEQUENCE [LARGE SCALE GENOMIC DNA]</scope>
    <source>
        <strain evidence="4">Emoy2</strain>
    </source>
</reference>
<keyword evidence="4" id="KW-1185">Reference proteome</keyword>
<dbReference type="eggNOG" id="KOG1880">
    <property type="taxonomic scope" value="Eukaryota"/>
</dbReference>
<sequence length="180" mass="20253">MFTRAASPVQRNRHAKLEVNKGSKSFEHIPVGSQSCYVLGRSQELCDIFLPHPSVSRRHAVVVHDEHERVCLMDLDSAQGTFVNGQEMTPQKPRPLRDGDSITFGASTTSFVFQNAVDEDKKKTKDERVLAAAACENSEFQQMMREMQSFGGPKRHKRQEVREPVVASEAKAEERQKVGL</sequence>
<dbReference type="SUPFAM" id="SSF49879">
    <property type="entry name" value="SMAD/FHA domain"/>
    <property type="match status" value="1"/>
</dbReference>
<dbReference type="VEuPathDB" id="FungiDB:HpaG800762"/>
<dbReference type="InterPro" id="IPR008984">
    <property type="entry name" value="SMAD_FHA_dom_sf"/>
</dbReference>
<evidence type="ECO:0000256" key="1">
    <source>
        <dbReference type="SAM" id="MobiDB-lite"/>
    </source>
</evidence>
<feature type="region of interest" description="Disordered" evidence="1">
    <location>
        <begin position="145"/>
        <end position="180"/>
    </location>
</feature>
<dbReference type="SMART" id="SM00240">
    <property type="entry name" value="FHA"/>
    <property type="match status" value="1"/>
</dbReference>
<organism evidence="3 4">
    <name type="scientific">Hyaloperonospora arabidopsidis (strain Emoy2)</name>
    <name type="common">Downy mildew agent</name>
    <name type="synonym">Peronospora arabidopsidis</name>
    <dbReference type="NCBI Taxonomy" id="559515"/>
    <lineage>
        <taxon>Eukaryota</taxon>
        <taxon>Sar</taxon>
        <taxon>Stramenopiles</taxon>
        <taxon>Oomycota</taxon>
        <taxon>Peronosporomycetes</taxon>
        <taxon>Peronosporales</taxon>
        <taxon>Peronosporaceae</taxon>
        <taxon>Hyaloperonospora</taxon>
    </lineage>
</organism>
<evidence type="ECO:0000313" key="3">
    <source>
        <dbReference type="EnsemblProtists" id="HpaP800762"/>
    </source>
</evidence>
<proteinExistence type="predicted"/>
<dbReference type="EnsemblProtists" id="HpaT800762">
    <property type="protein sequence ID" value="HpaP800762"/>
    <property type="gene ID" value="HpaG800762"/>
</dbReference>
<evidence type="ECO:0000259" key="2">
    <source>
        <dbReference type="PROSITE" id="PS50006"/>
    </source>
</evidence>
<dbReference type="AlphaFoldDB" id="M4B3B3"/>
<dbReference type="FunFam" id="2.60.200.20:FF:000019">
    <property type="entry name" value="Nuclear inhibitor of protein phosphatase"/>
    <property type="match status" value="1"/>
</dbReference>
<dbReference type="Pfam" id="PF00498">
    <property type="entry name" value="FHA"/>
    <property type="match status" value="1"/>
</dbReference>
<reference evidence="3" key="2">
    <citation type="submission" date="2015-06" db="UniProtKB">
        <authorList>
            <consortium name="EnsemblProtists"/>
        </authorList>
    </citation>
    <scope>IDENTIFICATION</scope>
    <source>
        <strain evidence="3">Emoy2</strain>
    </source>
</reference>
<name>M4B3B3_HYAAE</name>
<dbReference type="STRING" id="559515.M4B3B3"/>
<feature type="compositionally biased region" description="Basic and acidic residues" evidence="1">
    <location>
        <begin position="170"/>
        <end position="180"/>
    </location>
</feature>
<protein>
    <recommendedName>
        <fullName evidence="2">FHA domain-containing protein</fullName>
    </recommendedName>
</protein>
<dbReference type="PANTHER" id="PTHR23308">
    <property type="entry name" value="NUCLEAR INHIBITOR OF PROTEIN PHOSPHATASE-1"/>
    <property type="match status" value="1"/>
</dbReference>
<dbReference type="PROSITE" id="PS50006">
    <property type="entry name" value="FHA_DOMAIN"/>
    <property type="match status" value="1"/>
</dbReference>
<dbReference type="HOGENOM" id="CLU_1499070_0_0_1"/>
<dbReference type="InterPro" id="IPR050923">
    <property type="entry name" value="Cell_Proc_Reg/RNA_Proc"/>
</dbReference>
<dbReference type="InterPro" id="IPR000253">
    <property type="entry name" value="FHA_dom"/>
</dbReference>
<dbReference type="EMBL" id="JH598179">
    <property type="status" value="NOT_ANNOTATED_CDS"/>
    <property type="molecule type" value="Genomic_DNA"/>
</dbReference>
<accession>M4B3B3</accession>
<evidence type="ECO:0000313" key="4">
    <source>
        <dbReference type="Proteomes" id="UP000011713"/>
    </source>
</evidence>